<feature type="domain" description="N-acetyltransferase" evidence="1">
    <location>
        <begin position="19"/>
        <end position="185"/>
    </location>
</feature>
<dbReference type="SUPFAM" id="SSF55729">
    <property type="entry name" value="Acyl-CoA N-acyltransferases (Nat)"/>
    <property type="match status" value="1"/>
</dbReference>
<dbReference type="RefSeq" id="WP_034338521.1">
    <property type="nucleotide sequence ID" value="NZ_ATSX01000001.1"/>
</dbReference>
<dbReference type="Pfam" id="PF13302">
    <property type="entry name" value="Acetyltransf_3"/>
    <property type="match status" value="1"/>
</dbReference>
<dbReference type="InterPro" id="IPR016181">
    <property type="entry name" value="Acyl_CoA_acyltransferase"/>
</dbReference>
<dbReference type="PANTHER" id="PTHR43610:SF1">
    <property type="entry name" value="N-ACETYLTRANSFERASE DOMAIN-CONTAINING PROTEIN"/>
    <property type="match status" value="1"/>
</dbReference>
<dbReference type="InterPro" id="IPR000182">
    <property type="entry name" value="GNAT_dom"/>
</dbReference>
<dbReference type="GO" id="GO:0016747">
    <property type="term" value="F:acyltransferase activity, transferring groups other than amino-acyl groups"/>
    <property type="evidence" value="ECO:0007669"/>
    <property type="project" value="InterPro"/>
</dbReference>
<evidence type="ECO:0000259" key="1">
    <source>
        <dbReference type="PROSITE" id="PS51186"/>
    </source>
</evidence>
<dbReference type="Proteomes" id="UP000019250">
    <property type="component" value="Unassembled WGS sequence"/>
</dbReference>
<evidence type="ECO:0000313" key="3">
    <source>
        <dbReference type="Proteomes" id="UP000019250"/>
    </source>
</evidence>
<proteinExistence type="predicted"/>
<dbReference type="PROSITE" id="PS51186">
    <property type="entry name" value="GNAT"/>
    <property type="match status" value="1"/>
</dbReference>
<keyword evidence="2" id="KW-0808">Transferase</keyword>
<dbReference type="PANTHER" id="PTHR43610">
    <property type="entry name" value="BLL6696 PROTEIN"/>
    <property type="match status" value="1"/>
</dbReference>
<keyword evidence="3" id="KW-1185">Reference proteome</keyword>
<evidence type="ECO:0000313" key="2">
    <source>
        <dbReference type="EMBL" id="EUK19454.1"/>
    </source>
</evidence>
<dbReference type="PATRIC" id="fig|1208583.4.peg.1393"/>
<gene>
    <name evidence="2" type="ORF">COMX_06870</name>
</gene>
<dbReference type="eggNOG" id="COG1670">
    <property type="taxonomic scope" value="Bacteria"/>
</dbReference>
<sequence>MTQHSFFPKQDLILTKNNVRLEPLTLQHISGLQKITDEEDLWKLRVTVIPHPSKVKDYITEALEAKSRKERYPFAVIEDTTGKIIGTTSFFEITPDVRRLEIGYTWYAKNMQRTHVNTNCKSLLLEYAFEQLRTNIVVLRTDIFNFKSQKAIERLGAKKDGVLRGHILRQDGTIRDTIVYTIAASEWPNIKIHLSALLNGLY</sequence>
<name>W7E2U7_9PROT</name>
<organism evidence="2 3">
    <name type="scientific">Commensalibacter papalotli</name>
    <name type="common">ex Servin-Garciduenas et al. 2014</name>
    <dbReference type="NCBI Taxonomy" id="1208583"/>
    <lineage>
        <taxon>Bacteria</taxon>
        <taxon>Pseudomonadati</taxon>
        <taxon>Pseudomonadota</taxon>
        <taxon>Alphaproteobacteria</taxon>
        <taxon>Acetobacterales</taxon>
        <taxon>Acetobacteraceae</taxon>
    </lineage>
</organism>
<protein>
    <submittedName>
        <fullName evidence="2">N-acetyltransferase GCN5</fullName>
    </submittedName>
</protein>
<dbReference type="OrthoDB" id="5295305at2"/>
<dbReference type="EMBL" id="ATSX01000001">
    <property type="protein sequence ID" value="EUK19454.1"/>
    <property type="molecule type" value="Genomic_DNA"/>
</dbReference>
<dbReference type="Gene3D" id="3.40.630.30">
    <property type="match status" value="1"/>
</dbReference>
<accession>W7E2U7</accession>
<dbReference type="AlphaFoldDB" id="W7E2U7"/>
<comment type="caution">
    <text evidence="2">The sequence shown here is derived from an EMBL/GenBank/DDBJ whole genome shotgun (WGS) entry which is preliminary data.</text>
</comment>
<dbReference type="STRING" id="1208583.COMX_06870"/>
<reference evidence="2 3" key="1">
    <citation type="journal article" date="2014" name="Genome Announc.">
        <title>Draft Genome Sequence of Commensalibacter papalotli MX01, a Symbiont Identified from the Guts of Overwintering Monarch Butterflies.</title>
        <authorList>
            <person name="Servin-Garciduenas L.E."/>
            <person name="Sanchez-Quinto A."/>
            <person name="Martinez-Romero E."/>
        </authorList>
    </citation>
    <scope>NUCLEOTIDE SEQUENCE [LARGE SCALE GENOMIC DNA]</scope>
    <source>
        <strain evidence="3">MX-MONARCH01</strain>
    </source>
</reference>